<dbReference type="InterPro" id="IPR003615">
    <property type="entry name" value="HNH_nuc"/>
</dbReference>
<proteinExistence type="predicted"/>
<evidence type="ECO:0000313" key="3">
    <source>
        <dbReference type="EMBL" id="MFC0678438.1"/>
    </source>
</evidence>
<reference evidence="3 4" key="1">
    <citation type="submission" date="2024-09" db="EMBL/GenBank/DDBJ databases">
        <authorList>
            <person name="Sun Q."/>
            <person name="Mori K."/>
        </authorList>
    </citation>
    <scope>NUCLEOTIDE SEQUENCE [LARGE SCALE GENOMIC DNA]</scope>
    <source>
        <strain evidence="3 4">KCTC 23076</strain>
    </source>
</reference>
<dbReference type="CDD" id="cd00085">
    <property type="entry name" value="HNHc"/>
    <property type="match status" value="1"/>
</dbReference>
<comment type="caution">
    <text evidence="3">The sequence shown here is derived from an EMBL/GenBank/DDBJ whole genome shotgun (WGS) entry which is preliminary data.</text>
</comment>
<sequence length="243" mass="26381">MVRNRDGSSRWILDLGPESEGFLKAAIDARTAPRRLVHFGDPDEPAVDPATADDRTLSQRQLDALVGTARDSLARDDGEIAGIPVTVPLETLQTGTGAESIAGIDTPISAATARRLACSANILPIVLGGDCEVLDVGRAKPLFTRGQRLAMAVRDRGCTWPGCEAPSGWWEAAHTRNPWHAGGRTGLDNGALLCPYHHRRLDNDGWRLEIRNRIPWLLPPPWVDPAQTPRRGGREPLPQNHAG</sequence>
<accession>A0ABV6RN74</accession>
<evidence type="ECO:0000259" key="2">
    <source>
        <dbReference type="Pfam" id="PF02720"/>
    </source>
</evidence>
<keyword evidence="4" id="KW-1185">Reference proteome</keyword>
<feature type="region of interest" description="Disordered" evidence="1">
    <location>
        <begin position="221"/>
        <end position="243"/>
    </location>
</feature>
<dbReference type="EMBL" id="JBHLTG010000002">
    <property type="protein sequence ID" value="MFC0678438.1"/>
    <property type="molecule type" value="Genomic_DNA"/>
</dbReference>
<dbReference type="RefSeq" id="WP_386668293.1">
    <property type="nucleotide sequence ID" value="NZ_JBHLTG010000002.1"/>
</dbReference>
<dbReference type="InterPro" id="IPR003870">
    <property type="entry name" value="DUF222"/>
</dbReference>
<name>A0ABV6RN74_9GAMM</name>
<protein>
    <submittedName>
        <fullName evidence="3">DUF222 domain-containing protein</fullName>
    </submittedName>
</protein>
<evidence type="ECO:0000313" key="4">
    <source>
        <dbReference type="Proteomes" id="UP001589896"/>
    </source>
</evidence>
<dbReference type="Proteomes" id="UP001589896">
    <property type="component" value="Unassembled WGS sequence"/>
</dbReference>
<dbReference type="Pfam" id="PF02720">
    <property type="entry name" value="DUF222"/>
    <property type="match status" value="1"/>
</dbReference>
<organism evidence="3 4">
    <name type="scientific">Lysobacter korlensis</name>
    <dbReference type="NCBI Taxonomy" id="553636"/>
    <lineage>
        <taxon>Bacteria</taxon>
        <taxon>Pseudomonadati</taxon>
        <taxon>Pseudomonadota</taxon>
        <taxon>Gammaproteobacteria</taxon>
        <taxon>Lysobacterales</taxon>
        <taxon>Lysobacteraceae</taxon>
        <taxon>Lysobacter</taxon>
    </lineage>
</organism>
<feature type="domain" description="DUF222" evidence="2">
    <location>
        <begin position="4"/>
        <end position="155"/>
    </location>
</feature>
<gene>
    <name evidence="3" type="ORF">ACFFGH_11375</name>
</gene>
<evidence type="ECO:0000256" key="1">
    <source>
        <dbReference type="SAM" id="MobiDB-lite"/>
    </source>
</evidence>